<dbReference type="Proteomes" id="UP000256900">
    <property type="component" value="Unassembled WGS sequence"/>
</dbReference>
<feature type="signal peptide" evidence="1">
    <location>
        <begin position="1"/>
        <end position="29"/>
    </location>
</feature>
<dbReference type="InterPro" id="IPR011990">
    <property type="entry name" value="TPR-like_helical_dom_sf"/>
</dbReference>
<dbReference type="PANTHER" id="PTHR11102">
    <property type="entry name" value="SEL-1-LIKE PROTEIN"/>
    <property type="match status" value="1"/>
</dbReference>
<feature type="chain" id="PRO_5017658329" description="TPR repeat protein" evidence="1">
    <location>
        <begin position="30"/>
        <end position="281"/>
    </location>
</feature>
<evidence type="ECO:0000313" key="2">
    <source>
        <dbReference type="EMBL" id="REF84140.1"/>
    </source>
</evidence>
<reference evidence="2 3" key="1">
    <citation type="submission" date="2018-08" db="EMBL/GenBank/DDBJ databases">
        <title>Genomic Encyclopedia of Type Strains, Phase IV (KMG-IV): sequencing the most valuable type-strain genomes for metagenomic binning, comparative biology and taxonomic classification.</title>
        <authorList>
            <person name="Goeker M."/>
        </authorList>
    </citation>
    <scope>NUCLEOTIDE SEQUENCE [LARGE SCALE GENOMIC DNA]</scope>
    <source>
        <strain evidence="2 3">BW863</strain>
    </source>
</reference>
<comment type="caution">
    <text evidence="2">The sequence shown here is derived from an EMBL/GenBank/DDBJ whole genome shotgun (WGS) entry which is preliminary data.</text>
</comment>
<organism evidence="2 3">
    <name type="scientific">Methylovirgula ligni</name>
    <dbReference type="NCBI Taxonomy" id="569860"/>
    <lineage>
        <taxon>Bacteria</taxon>
        <taxon>Pseudomonadati</taxon>
        <taxon>Pseudomonadota</taxon>
        <taxon>Alphaproteobacteria</taxon>
        <taxon>Hyphomicrobiales</taxon>
        <taxon>Beijerinckiaceae</taxon>
        <taxon>Methylovirgula</taxon>
    </lineage>
</organism>
<dbReference type="InterPro" id="IPR050767">
    <property type="entry name" value="Sel1_AlgK"/>
</dbReference>
<dbReference type="SMART" id="SM00671">
    <property type="entry name" value="SEL1"/>
    <property type="match status" value="3"/>
</dbReference>
<dbReference type="Gene3D" id="1.25.40.10">
    <property type="entry name" value="Tetratricopeptide repeat domain"/>
    <property type="match status" value="2"/>
</dbReference>
<dbReference type="InterPro" id="IPR006597">
    <property type="entry name" value="Sel1-like"/>
</dbReference>
<keyword evidence="3" id="KW-1185">Reference proteome</keyword>
<dbReference type="GO" id="GO:0036503">
    <property type="term" value="P:ERAD pathway"/>
    <property type="evidence" value="ECO:0007669"/>
    <property type="project" value="TreeGrafter"/>
</dbReference>
<dbReference type="AlphaFoldDB" id="A0A3D9YNH8"/>
<evidence type="ECO:0000313" key="3">
    <source>
        <dbReference type="Proteomes" id="UP000256900"/>
    </source>
</evidence>
<accession>A0A3D9YNH8</accession>
<name>A0A3D9YNH8_9HYPH</name>
<dbReference type="PANTHER" id="PTHR11102:SF147">
    <property type="entry name" value="SEL1L ADAPTOR SUBUNIT OF ERAD E3 UBIQUITIN LIGASE"/>
    <property type="match status" value="1"/>
</dbReference>
<protein>
    <recommendedName>
        <fullName evidence="4">TPR repeat protein</fullName>
    </recommendedName>
</protein>
<dbReference type="SUPFAM" id="SSF81901">
    <property type="entry name" value="HCP-like"/>
    <property type="match status" value="1"/>
</dbReference>
<dbReference type="EMBL" id="QUMO01000005">
    <property type="protein sequence ID" value="REF84140.1"/>
    <property type="molecule type" value="Genomic_DNA"/>
</dbReference>
<keyword evidence="1" id="KW-0732">Signal</keyword>
<proteinExistence type="predicted"/>
<evidence type="ECO:0000256" key="1">
    <source>
        <dbReference type="SAM" id="SignalP"/>
    </source>
</evidence>
<evidence type="ECO:0008006" key="4">
    <source>
        <dbReference type="Google" id="ProtNLM"/>
    </source>
</evidence>
<gene>
    <name evidence="2" type="ORF">DES32_2986</name>
</gene>
<sequence length="281" mass="30273">MQIVQPRLALIGAAALLAATMLAPGPTIAFDGTPQSAENADKTPLQIFKNPEAALRAGLEDFRSGDSRSGLQALKYAAAGGESLARWKLAKMYADGDGVPQDDEKAYDYFEQIVDNYDEDNSSAREEAVVSSAFVAVGAYSLTGIANSKVAADPMRALEMFQYAATNFGNADAQYDLARMYLDGVGVNKDAGQAARWLHLAAEKNHAEAQALLGQLLFTGREGVARQRGLGLMWLSLAQQSSGQDKKNQWIADLYQKANAAASDTDKQIAALYLSDFKKRH</sequence>
<dbReference type="Pfam" id="PF08238">
    <property type="entry name" value="Sel1"/>
    <property type="match status" value="4"/>
</dbReference>